<evidence type="ECO:0000256" key="3">
    <source>
        <dbReference type="ARBA" id="ARBA00020541"/>
    </source>
</evidence>
<reference evidence="7 8" key="1">
    <citation type="submission" date="2021-03" db="EMBL/GenBank/DDBJ databases">
        <title>Five novel Rahnella species.</title>
        <authorList>
            <person name="Brady C."/>
            <person name="Asselin J."/>
            <person name="Beer S."/>
            <person name="Bruberg M.B."/>
            <person name="Crampton B."/>
            <person name="Venter S."/>
            <person name="Arnold D."/>
            <person name="Denman S."/>
        </authorList>
    </citation>
    <scope>NUCLEOTIDE SEQUENCE [LARGE SCALE GENOMIC DNA]</scope>
    <source>
        <strain evidence="7 8">FRB 231</strain>
    </source>
</reference>
<keyword evidence="5" id="KW-0184">Conjugation</keyword>
<dbReference type="EMBL" id="JAFMOY010000117">
    <property type="protein sequence ID" value="MBU9844818.1"/>
    <property type="molecule type" value="Genomic_DNA"/>
</dbReference>
<evidence type="ECO:0000256" key="6">
    <source>
        <dbReference type="ARBA" id="ARBA00023125"/>
    </source>
</evidence>
<keyword evidence="8" id="KW-1185">Reference proteome</keyword>
<dbReference type="RefSeq" id="WP_120508662.1">
    <property type="nucleotide sequence ID" value="NZ_JAFMOY010000117.1"/>
</dbReference>
<dbReference type="Pfam" id="PF05509">
    <property type="entry name" value="TraY"/>
    <property type="match status" value="1"/>
</dbReference>
<dbReference type="Proteomes" id="UP000739284">
    <property type="component" value="Unassembled WGS sequence"/>
</dbReference>
<evidence type="ECO:0000256" key="5">
    <source>
        <dbReference type="ARBA" id="ARBA00022971"/>
    </source>
</evidence>
<evidence type="ECO:0000256" key="1">
    <source>
        <dbReference type="ARBA" id="ARBA00004496"/>
    </source>
</evidence>
<comment type="caution">
    <text evidence="7">The sequence shown here is derived from an EMBL/GenBank/DDBJ whole genome shotgun (WGS) entry which is preliminary data.</text>
</comment>
<name>A0ABS6LD08_9GAMM</name>
<gene>
    <name evidence="7" type="ORF">J1784_07320</name>
</gene>
<keyword evidence="6" id="KW-0238">DNA-binding</keyword>
<evidence type="ECO:0000313" key="8">
    <source>
        <dbReference type="Proteomes" id="UP000739284"/>
    </source>
</evidence>
<organism evidence="7 8">
    <name type="scientific">Rahnella ecdela</name>
    <dbReference type="NCBI Taxonomy" id="2816250"/>
    <lineage>
        <taxon>Bacteria</taxon>
        <taxon>Pseudomonadati</taxon>
        <taxon>Pseudomonadota</taxon>
        <taxon>Gammaproteobacteria</taxon>
        <taxon>Enterobacterales</taxon>
        <taxon>Yersiniaceae</taxon>
        <taxon>Rahnella</taxon>
    </lineage>
</organism>
<sequence length="61" mass="7173">MVRLDDVTNTRLINAKNRSGRSKSNEMALRLKDHLERFPDFYNSEYAEEMLNPKLNGHHAK</sequence>
<keyword evidence="4" id="KW-0963">Cytoplasm</keyword>
<comment type="similarity">
    <text evidence="2">Belongs to the TraY family.</text>
</comment>
<evidence type="ECO:0000313" key="7">
    <source>
        <dbReference type="EMBL" id="MBU9844818.1"/>
    </source>
</evidence>
<accession>A0ABS6LD08</accession>
<protein>
    <recommendedName>
        <fullName evidence="3">Relaxosome protein TraY</fullName>
    </recommendedName>
</protein>
<dbReference type="InterPro" id="IPR008876">
    <property type="entry name" value="TraY"/>
</dbReference>
<comment type="subcellular location">
    <subcellularLocation>
        <location evidence="1">Cytoplasm</location>
    </subcellularLocation>
</comment>
<evidence type="ECO:0000256" key="2">
    <source>
        <dbReference type="ARBA" id="ARBA00007183"/>
    </source>
</evidence>
<evidence type="ECO:0000256" key="4">
    <source>
        <dbReference type="ARBA" id="ARBA00022490"/>
    </source>
</evidence>
<proteinExistence type="inferred from homology"/>